<keyword evidence="6" id="KW-0238">DNA-binding</keyword>
<gene>
    <name evidence="6" type="ORF">SanaruYs_03230</name>
</gene>
<evidence type="ECO:0000256" key="2">
    <source>
        <dbReference type="ARBA" id="ARBA00023012"/>
    </source>
</evidence>
<dbReference type="InterPro" id="IPR050595">
    <property type="entry name" value="Bact_response_regulator"/>
</dbReference>
<accession>A0A401U5A3</accession>
<evidence type="ECO:0000259" key="4">
    <source>
        <dbReference type="PROSITE" id="PS50110"/>
    </source>
</evidence>
<feature type="domain" description="HTH LytTR-type" evidence="5">
    <location>
        <begin position="140"/>
        <end position="238"/>
    </location>
</feature>
<comment type="caution">
    <text evidence="6">The sequence shown here is derived from an EMBL/GenBank/DDBJ whole genome shotgun (WGS) entry which is preliminary data.</text>
</comment>
<dbReference type="RefSeq" id="WP_127120760.1">
    <property type="nucleotide sequence ID" value="NZ_BHXQ01000001.1"/>
</dbReference>
<feature type="modified residue" description="4-aspartylphosphate" evidence="3">
    <location>
        <position position="55"/>
    </location>
</feature>
<organism evidence="6 7">
    <name type="scientific">Chryseotalea sanaruensis</name>
    <dbReference type="NCBI Taxonomy" id="2482724"/>
    <lineage>
        <taxon>Bacteria</taxon>
        <taxon>Pseudomonadati</taxon>
        <taxon>Bacteroidota</taxon>
        <taxon>Cytophagia</taxon>
        <taxon>Cytophagales</taxon>
        <taxon>Chryseotaleaceae</taxon>
        <taxon>Chryseotalea</taxon>
    </lineage>
</organism>
<feature type="domain" description="Response regulatory" evidence="4">
    <location>
        <begin position="5"/>
        <end position="120"/>
    </location>
</feature>
<evidence type="ECO:0000256" key="3">
    <source>
        <dbReference type="PROSITE-ProRule" id="PRU00169"/>
    </source>
</evidence>
<dbReference type="Gene3D" id="2.40.50.1020">
    <property type="entry name" value="LytTr DNA-binding domain"/>
    <property type="match status" value="1"/>
</dbReference>
<dbReference type="SUPFAM" id="SSF52172">
    <property type="entry name" value="CheY-like"/>
    <property type="match status" value="1"/>
</dbReference>
<dbReference type="Pfam" id="PF00072">
    <property type="entry name" value="Response_reg"/>
    <property type="match status" value="1"/>
</dbReference>
<dbReference type="GO" id="GO:0000160">
    <property type="term" value="P:phosphorelay signal transduction system"/>
    <property type="evidence" value="ECO:0007669"/>
    <property type="project" value="UniProtKB-KW"/>
</dbReference>
<name>A0A401U5A3_9BACT</name>
<proteinExistence type="predicted"/>
<dbReference type="InterPro" id="IPR007492">
    <property type="entry name" value="LytTR_DNA-bd_dom"/>
</dbReference>
<sequence>MENIKVLIVEDQSLIAASIASTLKQHALEVVAISDSGEEAIEKVGEVKPDLILMDIELSGALDGIATAKFIQDKYDIPIIYLSDYTDQKTVDRAKKTMPANYLSKPFMALDLIRAIEIAFHNANQATKSETNQILKDRIFLRVDNQSFIKLDYDDILYLEADRAYCCVVTTQKTYKLANNMKHIHEQLNNHQFAKVHRSFIVNVNKITSLEGNTLHLDSHEVQMSMEFKEDLLERLKLVR</sequence>
<dbReference type="GO" id="GO:0003677">
    <property type="term" value="F:DNA binding"/>
    <property type="evidence" value="ECO:0007669"/>
    <property type="project" value="UniProtKB-KW"/>
</dbReference>
<dbReference type="OrthoDB" id="1646880at2"/>
<keyword evidence="7" id="KW-1185">Reference proteome</keyword>
<evidence type="ECO:0000259" key="5">
    <source>
        <dbReference type="PROSITE" id="PS50930"/>
    </source>
</evidence>
<dbReference type="PANTHER" id="PTHR44591:SF14">
    <property type="entry name" value="PROTEIN PILG"/>
    <property type="match status" value="1"/>
</dbReference>
<protein>
    <submittedName>
        <fullName evidence="6">DNA-binding response regulator</fullName>
    </submittedName>
</protein>
<evidence type="ECO:0000256" key="1">
    <source>
        <dbReference type="ARBA" id="ARBA00022553"/>
    </source>
</evidence>
<dbReference type="AlphaFoldDB" id="A0A401U5A3"/>
<dbReference type="PANTHER" id="PTHR44591">
    <property type="entry name" value="STRESS RESPONSE REGULATOR PROTEIN 1"/>
    <property type="match status" value="1"/>
</dbReference>
<dbReference type="SMART" id="SM00850">
    <property type="entry name" value="LytTR"/>
    <property type="match status" value="1"/>
</dbReference>
<dbReference type="Pfam" id="PF04397">
    <property type="entry name" value="LytTR"/>
    <property type="match status" value="1"/>
</dbReference>
<reference evidence="6 7" key="1">
    <citation type="submission" date="2018-11" db="EMBL/GenBank/DDBJ databases">
        <title>Chryseotalea sanarue gen. nov., sp., nov., a member of the family Cytophagaceae, isolated from a brackish lake in Hamamatsu Japan.</title>
        <authorList>
            <person name="Maejima Y."/>
            <person name="Iino T."/>
            <person name="Muraguchi Y."/>
            <person name="Fukuda K."/>
            <person name="Ohkuma M."/>
            <person name="Moriuchi R."/>
            <person name="Dohra H."/>
            <person name="Kimbara K."/>
            <person name="Shintani M."/>
        </authorList>
    </citation>
    <scope>NUCLEOTIDE SEQUENCE [LARGE SCALE GENOMIC DNA]</scope>
    <source>
        <strain evidence="6 7">Ys</strain>
    </source>
</reference>
<evidence type="ECO:0000313" key="6">
    <source>
        <dbReference type="EMBL" id="GCC50108.1"/>
    </source>
</evidence>
<dbReference type="InterPro" id="IPR001789">
    <property type="entry name" value="Sig_transdc_resp-reg_receiver"/>
</dbReference>
<keyword evidence="2" id="KW-0902">Two-component regulatory system</keyword>
<dbReference type="CDD" id="cd17534">
    <property type="entry name" value="REC_DC-like"/>
    <property type="match status" value="1"/>
</dbReference>
<dbReference type="PROSITE" id="PS50110">
    <property type="entry name" value="RESPONSE_REGULATORY"/>
    <property type="match status" value="1"/>
</dbReference>
<dbReference type="PROSITE" id="PS50930">
    <property type="entry name" value="HTH_LYTTR"/>
    <property type="match status" value="1"/>
</dbReference>
<dbReference type="InterPro" id="IPR011006">
    <property type="entry name" value="CheY-like_superfamily"/>
</dbReference>
<dbReference type="EMBL" id="BHXQ01000001">
    <property type="protein sequence ID" value="GCC50108.1"/>
    <property type="molecule type" value="Genomic_DNA"/>
</dbReference>
<dbReference type="SMART" id="SM00448">
    <property type="entry name" value="REC"/>
    <property type="match status" value="1"/>
</dbReference>
<dbReference type="Proteomes" id="UP000288227">
    <property type="component" value="Unassembled WGS sequence"/>
</dbReference>
<dbReference type="Gene3D" id="3.40.50.2300">
    <property type="match status" value="1"/>
</dbReference>
<evidence type="ECO:0000313" key="7">
    <source>
        <dbReference type="Proteomes" id="UP000288227"/>
    </source>
</evidence>
<keyword evidence="1 3" id="KW-0597">Phosphoprotein</keyword>